<protein>
    <submittedName>
        <fullName evidence="1">Uncharacterized protein</fullName>
    </submittedName>
</protein>
<sequence>MALLLSAPLPFPTFIPSSKTTPITNYLINNNYNKIISVSNFTLIKKNKLLLKISTATAAASYRGRFSTTEEEEEVEDDDDDERFEEAVELFNNREYYKCHDILEALWNKSQEPTTTLFHAILQCAVGFHHLFNMNHKGAMMELGEGLCKLGKMKFESGPFHRFEKEISAVLNFIYHTQLEFAACNDDLCITMDQSERSYQLLGGYGGGQPIYHLVFDQLDNNFYVVFCSDKFLANAEQHHHRIKLPILQASQHHLFSIRP</sequence>
<evidence type="ECO:0000313" key="2">
    <source>
        <dbReference type="Proteomes" id="UP001060085"/>
    </source>
</evidence>
<proteinExistence type="predicted"/>
<organism evidence="1 2">
    <name type="scientific">Catharanthus roseus</name>
    <name type="common">Madagascar periwinkle</name>
    <name type="synonym">Vinca rosea</name>
    <dbReference type="NCBI Taxonomy" id="4058"/>
    <lineage>
        <taxon>Eukaryota</taxon>
        <taxon>Viridiplantae</taxon>
        <taxon>Streptophyta</taxon>
        <taxon>Embryophyta</taxon>
        <taxon>Tracheophyta</taxon>
        <taxon>Spermatophyta</taxon>
        <taxon>Magnoliopsida</taxon>
        <taxon>eudicotyledons</taxon>
        <taxon>Gunneridae</taxon>
        <taxon>Pentapetalae</taxon>
        <taxon>asterids</taxon>
        <taxon>lamiids</taxon>
        <taxon>Gentianales</taxon>
        <taxon>Apocynaceae</taxon>
        <taxon>Rauvolfioideae</taxon>
        <taxon>Vinceae</taxon>
        <taxon>Catharanthinae</taxon>
        <taxon>Catharanthus</taxon>
    </lineage>
</organism>
<accession>A0ACC0AHX7</accession>
<reference evidence="2" key="1">
    <citation type="journal article" date="2023" name="Nat. Plants">
        <title>Single-cell RNA sequencing provides a high-resolution roadmap for understanding the multicellular compartmentation of specialized metabolism.</title>
        <authorList>
            <person name="Sun S."/>
            <person name="Shen X."/>
            <person name="Li Y."/>
            <person name="Li Y."/>
            <person name="Wang S."/>
            <person name="Li R."/>
            <person name="Zhang H."/>
            <person name="Shen G."/>
            <person name="Guo B."/>
            <person name="Wei J."/>
            <person name="Xu J."/>
            <person name="St-Pierre B."/>
            <person name="Chen S."/>
            <person name="Sun C."/>
        </authorList>
    </citation>
    <scope>NUCLEOTIDE SEQUENCE [LARGE SCALE GENOMIC DNA]</scope>
</reference>
<dbReference type="EMBL" id="CM044706">
    <property type="protein sequence ID" value="KAI5659598.1"/>
    <property type="molecule type" value="Genomic_DNA"/>
</dbReference>
<keyword evidence="2" id="KW-1185">Reference proteome</keyword>
<name>A0ACC0AHX7_CATRO</name>
<comment type="caution">
    <text evidence="1">The sequence shown here is derived from an EMBL/GenBank/DDBJ whole genome shotgun (WGS) entry which is preliminary data.</text>
</comment>
<gene>
    <name evidence="1" type="ORF">M9H77_28391</name>
</gene>
<evidence type="ECO:0000313" key="1">
    <source>
        <dbReference type="EMBL" id="KAI5659598.1"/>
    </source>
</evidence>
<dbReference type="Proteomes" id="UP001060085">
    <property type="component" value="Linkage Group LG06"/>
</dbReference>